<dbReference type="EMBL" id="BSXT01002141">
    <property type="protein sequence ID" value="GMF47282.1"/>
    <property type="molecule type" value="Genomic_DNA"/>
</dbReference>
<evidence type="ECO:0000313" key="2">
    <source>
        <dbReference type="EMBL" id="GMF47282.1"/>
    </source>
</evidence>
<accession>A0A9W7D1M9</accession>
<dbReference type="Proteomes" id="UP001165121">
    <property type="component" value="Unassembled WGS sequence"/>
</dbReference>
<dbReference type="InterPro" id="IPR037191">
    <property type="entry name" value="VPS9_dom_sf"/>
</dbReference>
<name>A0A9W7D1M9_9STRA</name>
<dbReference type="SUPFAM" id="SSF109993">
    <property type="entry name" value="VPS9 domain"/>
    <property type="match status" value="1"/>
</dbReference>
<feature type="region of interest" description="Disordered" evidence="1">
    <location>
        <begin position="1"/>
        <end position="43"/>
    </location>
</feature>
<organism evidence="2 3">
    <name type="scientific">Phytophthora fragariaefolia</name>
    <dbReference type="NCBI Taxonomy" id="1490495"/>
    <lineage>
        <taxon>Eukaryota</taxon>
        <taxon>Sar</taxon>
        <taxon>Stramenopiles</taxon>
        <taxon>Oomycota</taxon>
        <taxon>Peronosporomycetes</taxon>
        <taxon>Peronosporales</taxon>
        <taxon>Peronosporaceae</taxon>
        <taxon>Phytophthora</taxon>
    </lineage>
</organism>
<sequence>MDLEEELMDLGSSELAYLPPNGARSSSRQPVSSAPAQSPTDQLKQQVAAQLGAQAVQTVALQQQNQRQNQILSSGLSSDAELLTPEQLQFLAEEEARLERRNAVARELMAARKVAIANRLDELVLQFEKLQRSVNERVNSREVAQEEEEQRRRINAQQMMAKLQFVVEQSALELQVVDEHVQWTRLLEELPMEERDYLSRAADERFVEQMKYLKGEREGERECLIQQHLHSILVLTAPQRNGQTVAKTSKHHSLRHLLEAFHNIFRGCYEGLLRYGGQGFGLRAGVSVDRVTCVLPLVAADVTQFAAILVQVVMFRYPFLQHSVLQHDAVQRCVIAALFDVMQPALHGLYVASFQREDAIVDDIAEVSRTNALAYFEIKPLFRLDGSWSEPQQRSHLLDGNERRLLSLRHYSAAIHHMNNLASERSPIDKLDRLSQVCAEIDQAVKAFYELQTEEYRPRPDQLNM</sequence>
<reference evidence="2" key="1">
    <citation type="submission" date="2023-04" db="EMBL/GenBank/DDBJ databases">
        <title>Phytophthora fragariaefolia NBRC 109709.</title>
        <authorList>
            <person name="Ichikawa N."/>
            <person name="Sato H."/>
            <person name="Tonouchi N."/>
        </authorList>
    </citation>
    <scope>NUCLEOTIDE SEQUENCE</scope>
    <source>
        <strain evidence="2">NBRC 109709</strain>
    </source>
</reference>
<proteinExistence type="predicted"/>
<dbReference type="OrthoDB" id="10264848at2759"/>
<evidence type="ECO:0000313" key="3">
    <source>
        <dbReference type="Proteomes" id="UP001165121"/>
    </source>
</evidence>
<dbReference type="AlphaFoldDB" id="A0A9W7D1M9"/>
<keyword evidence="3" id="KW-1185">Reference proteome</keyword>
<protein>
    <submittedName>
        <fullName evidence="2">Unnamed protein product</fullName>
    </submittedName>
</protein>
<feature type="compositionally biased region" description="Polar residues" evidence="1">
    <location>
        <begin position="23"/>
        <end position="41"/>
    </location>
</feature>
<evidence type="ECO:0000256" key="1">
    <source>
        <dbReference type="SAM" id="MobiDB-lite"/>
    </source>
</evidence>
<comment type="caution">
    <text evidence="2">The sequence shown here is derived from an EMBL/GenBank/DDBJ whole genome shotgun (WGS) entry which is preliminary data.</text>
</comment>
<gene>
    <name evidence="2" type="ORF">Pfra01_001776900</name>
</gene>